<comment type="caution">
    <text evidence="1">The sequence shown here is derived from an EMBL/GenBank/DDBJ whole genome shotgun (WGS) entry which is preliminary data.</text>
</comment>
<accession>A0ABQ9GJ43</accession>
<keyword evidence="2" id="KW-1185">Reference proteome</keyword>
<evidence type="ECO:0000313" key="2">
    <source>
        <dbReference type="Proteomes" id="UP001159363"/>
    </source>
</evidence>
<sequence>MCSSLEQFNIKTGCFFYGKRDSARTETNIGRTIQEVTTPIFNEHVLDQARSQNEWGAVVSIPAEAALVLVAAESKPHKEYIVGKNTVINGKRTADSILYETCYRELKRSDVDERQYIVVKAGEITREDILTTRYNCKYSSGEESSLCKDTVPGIVNPASHTKEVAITEERFDRALHPSGEQFDNIDDLRLHPYNHVVVLYSIPQTSVTAGSVRREAMEDEGRSQRYGKVVNSREREIIKSVITCCDEEAKNCCLLEPLRRATPRAARYKAGGQ</sequence>
<gene>
    <name evidence="1" type="ORF">PR048_028376</name>
</gene>
<reference evidence="1 2" key="1">
    <citation type="submission" date="2023-02" db="EMBL/GenBank/DDBJ databases">
        <title>LHISI_Scaffold_Assembly.</title>
        <authorList>
            <person name="Stuart O.P."/>
            <person name="Cleave R."/>
            <person name="Magrath M.J.L."/>
            <person name="Mikheyev A.S."/>
        </authorList>
    </citation>
    <scope>NUCLEOTIDE SEQUENCE [LARGE SCALE GENOMIC DNA]</scope>
    <source>
        <strain evidence="1">Daus_M_001</strain>
        <tissue evidence="1">Leg muscle</tissue>
    </source>
</reference>
<proteinExistence type="predicted"/>
<organism evidence="1 2">
    <name type="scientific">Dryococelus australis</name>
    <dbReference type="NCBI Taxonomy" id="614101"/>
    <lineage>
        <taxon>Eukaryota</taxon>
        <taxon>Metazoa</taxon>
        <taxon>Ecdysozoa</taxon>
        <taxon>Arthropoda</taxon>
        <taxon>Hexapoda</taxon>
        <taxon>Insecta</taxon>
        <taxon>Pterygota</taxon>
        <taxon>Neoptera</taxon>
        <taxon>Polyneoptera</taxon>
        <taxon>Phasmatodea</taxon>
        <taxon>Verophasmatodea</taxon>
        <taxon>Anareolatae</taxon>
        <taxon>Phasmatidae</taxon>
        <taxon>Eurycanthinae</taxon>
        <taxon>Dryococelus</taxon>
    </lineage>
</organism>
<protein>
    <submittedName>
        <fullName evidence="1">Uncharacterized protein</fullName>
    </submittedName>
</protein>
<name>A0ABQ9GJ43_9NEOP</name>
<dbReference type="EMBL" id="JARBHB010000012">
    <property type="protein sequence ID" value="KAJ8872036.1"/>
    <property type="molecule type" value="Genomic_DNA"/>
</dbReference>
<dbReference type="Proteomes" id="UP001159363">
    <property type="component" value="Chromosome 11"/>
</dbReference>
<evidence type="ECO:0000313" key="1">
    <source>
        <dbReference type="EMBL" id="KAJ8872036.1"/>
    </source>
</evidence>